<evidence type="ECO:0000256" key="2">
    <source>
        <dbReference type="ARBA" id="ARBA00023015"/>
    </source>
</evidence>
<feature type="compositionally biased region" description="Basic and acidic residues" evidence="6">
    <location>
        <begin position="221"/>
        <end position="230"/>
    </location>
</feature>
<dbReference type="Gene3D" id="1.10.357.10">
    <property type="entry name" value="Tetracycline Repressor, domain 2"/>
    <property type="match status" value="1"/>
</dbReference>
<feature type="region of interest" description="Disordered" evidence="6">
    <location>
        <begin position="208"/>
        <end position="230"/>
    </location>
</feature>
<keyword evidence="9" id="KW-1185">Reference proteome</keyword>
<dbReference type="InterPro" id="IPR036271">
    <property type="entry name" value="Tet_transcr_reg_TetR-rel_C_sf"/>
</dbReference>
<dbReference type="RefSeq" id="WP_344897343.1">
    <property type="nucleotide sequence ID" value="NZ_BAABAS010000006.1"/>
</dbReference>
<dbReference type="InterPro" id="IPR003012">
    <property type="entry name" value="Tet_transcr_reg_TetR"/>
</dbReference>
<gene>
    <name evidence="8" type="ORF">GCM10022254_34030</name>
</gene>
<proteinExistence type="predicted"/>
<evidence type="ECO:0000259" key="7">
    <source>
        <dbReference type="PROSITE" id="PS50977"/>
    </source>
</evidence>
<keyword evidence="1" id="KW-0678">Repressor</keyword>
<sequence length="230" mass="25892">MALQRHEVVDAALQLLDRDGLEGVTLRRLAKELEVQAMSLYWYVRNKQDLLDEMANAILGVQFDDHPERRADQPWQDWLTDSAHALRDALLSRQHGARVVVGANLDRAVRFADMSEMLIRTLVEAGFDLLSARNVTLTVIHYTFGQVIEEQAFNELSGVDEAAMKELNERVPTVAASIGEVMASGRTPRDLYDDGLQLIIRGAAPVQAGPERTRPPAWHRSPPEHHRYPV</sequence>
<keyword evidence="4" id="KW-0804">Transcription</keyword>
<dbReference type="PANTHER" id="PTHR30055:SF151">
    <property type="entry name" value="TRANSCRIPTIONAL REGULATORY PROTEIN"/>
    <property type="match status" value="1"/>
</dbReference>
<protein>
    <recommendedName>
        <fullName evidence="7">HTH tetR-type domain-containing protein</fullName>
    </recommendedName>
</protein>
<dbReference type="InterPro" id="IPR001647">
    <property type="entry name" value="HTH_TetR"/>
</dbReference>
<dbReference type="Gene3D" id="1.10.10.60">
    <property type="entry name" value="Homeodomain-like"/>
    <property type="match status" value="1"/>
</dbReference>
<evidence type="ECO:0000256" key="3">
    <source>
        <dbReference type="ARBA" id="ARBA00023125"/>
    </source>
</evidence>
<dbReference type="PRINTS" id="PR00400">
    <property type="entry name" value="TETREPRESSOR"/>
</dbReference>
<evidence type="ECO:0000256" key="4">
    <source>
        <dbReference type="ARBA" id="ARBA00023163"/>
    </source>
</evidence>
<name>A0ABP8C455_9ACTN</name>
<dbReference type="Pfam" id="PF02909">
    <property type="entry name" value="TetR_C_1"/>
    <property type="match status" value="1"/>
</dbReference>
<dbReference type="PROSITE" id="PS50977">
    <property type="entry name" value="HTH_TETR_2"/>
    <property type="match status" value="1"/>
</dbReference>
<evidence type="ECO:0000313" key="9">
    <source>
        <dbReference type="Proteomes" id="UP001501710"/>
    </source>
</evidence>
<reference evidence="9" key="1">
    <citation type="journal article" date="2019" name="Int. J. Syst. Evol. Microbiol.">
        <title>The Global Catalogue of Microorganisms (GCM) 10K type strain sequencing project: providing services to taxonomists for standard genome sequencing and annotation.</title>
        <authorList>
            <consortium name="The Broad Institute Genomics Platform"/>
            <consortium name="The Broad Institute Genome Sequencing Center for Infectious Disease"/>
            <person name="Wu L."/>
            <person name="Ma J."/>
        </authorList>
    </citation>
    <scope>NUCLEOTIDE SEQUENCE [LARGE SCALE GENOMIC DNA]</scope>
    <source>
        <strain evidence="9">JCM 17440</strain>
    </source>
</reference>
<evidence type="ECO:0000256" key="6">
    <source>
        <dbReference type="SAM" id="MobiDB-lite"/>
    </source>
</evidence>
<dbReference type="Proteomes" id="UP001501710">
    <property type="component" value="Unassembled WGS sequence"/>
</dbReference>
<dbReference type="PANTHER" id="PTHR30055">
    <property type="entry name" value="HTH-TYPE TRANSCRIPTIONAL REGULATOR RUTR"/>
    <property type="match status" value="1"/>
</dbReference>
<keyword evidence="2" id="KW-0805">Transcription regulation</keyword>
<dbReference type="InterPro" id="IPR050109">
    <property type="entry name" value="HTH-type_TetR-like_transc_reg"/>
</dbReference>
<evidence type="ECO:0000313" key="8">
    <source>
        <dbReference type="EMBL" id="GAA4232895.1"/>
    </source>
</evidence>
<keyword evidence="3 5" id="KW-0238">DNA-binding</keyword>
<dbReference type="EMBL" id="BAABAS010000006">
    <property type="protein sequence ID" value="GAA4232895.1"/>
    <property type="molecule type" value="Genomic_DNA"/>
</dbReference>
<dbReference type="PRINTS" id="PR00455">
    <property type="entry name" value="HTHTETR"/>
</dbReference>
<evidence type="ECO:0000256" key="1">
    <source>
        <dbReference type="ARBA" id="ARBA00022491"/>
    </source>
</evidence>
<dbReference type="SUPFAM" id="SSF48498">
    <property type="entry name" value="Tetracyclin repressor-like, C-terminal domain"/>
    <property type="match status" value="1"/>
</dbReference>
<organism evidence="8 9">
    <name type="scientific">Actinomadura meridiana</name>
    <dbReference type="NCBI Taxonomy" id="559626"/>
    <lineage>
        <taxon>Bacteria</taxon>
        <taxon>Bacillati</taxon>
        <taxon>Actinomycetota</taxon>
        <taxon>Actinomycetes</taxon>
        <taxon>Streptosporangiales</taxon>
        <taxon>Thermomonosporaceae</taxon>
        <taxon>Actinomadura</taxon>
    </lineage>
</organism>
<dbReference type="SUPFAM" id="SSF46689">
    <property type="entry name" value="Homeodomain-like"/>
    <property type="match status" value="1"/>
</dbReference>
<dbReference type="InterPro" id="IPR009057">
    <property type="entry name" value="Homeodomain-like_sf"/>
</dbReference>
<feature type="domain" description="HTH tetR-type" evidence="7">
    <location>
        <begin position="2"/>
        <end position="62"/>
    </location>
</feature>
<evidence type="ECO:0000256" key="5">
    <source>
        <dbReference type="PROSITE-ProRule" id="PRU00335"/>
    </source>
</evidence>
<dbReference type="InterPro" id="IPR004111">
    <property type="entry name" value="Repressor_TetR_C"/>
</dbReference>
<dbReference type="Pfam" id="PF00440">
    <property type="entry name" value="TetR_N"/>
    <property type="match status" value="1"/>
</dbReference>
<comment type="caution">
    <text evidence="8">The sequence shown here is derived from an EMBL/GenBank/DDBJ whole genome shotgun (WGS) entry which is preliminary data.</text>
</comment>
<feature type="DNA-binding region" description="H-T-H motif" evidence="5">
    <location>
        <begin position="25"/>
        <end position="44"/>
    </location>
</feature>
<accession>A0ABP8C455</accession>